<dbReference type="InterPro" id="IPR052892">
    <property type="entry name" value="NA-targeting_endonuclease"/>
</dbReference>
<dbReference type="CDD" id="cd00085">
    <property type="entry name" value="HNHc"/>
    <property type="match status" value="1"/>
</dbReference>
<gene>
    <name evidence="2" type="ORF">SCARUB_02320</name>
</gene>
<keyword evidence="2" id="KW-0378">Hydrolase</keyword>
<evidence type="ECO:0000259" key="1">
    <source>
        <dbReference type="SMART" id="SM00507"/>
    </source>
</evidence>
<dbReference type="EMBL" id="MAYW01000057">
    <property type="protein sequence ID" value="ODS32569.1"/>
    <property type="molecule type" value="Genomic_DNA"/>
</dbReference>
<dbReference type="GO" id="GO:0004519">
    <property type="term" value="F:endonuclease activity"/>
    <property type="evidence" value="ECO:0007669"/>
    <property type="project" value="UniProtKB-KW"/>
</dbReference>
<protein>
    <submittedName>
        <fullName evidence="2">Endonuclease</fullName>
    </submittedName>
</protein>
<name>A0A1E3XAE9_9BACT</name>
<keyword evidence="2" id="KW-0540">Nuclease</keyword>
<dbReference type="Pfam" id="PF14279">
    <property type="entry name" value="HNH_5"/>
    <property type="match status" value="1"/>
</dbReference>
<organism evidence="2 3">
    <name type="scientific">Candidatus Scalindua rubra</name>
    <dbReference type="NCBI Taxonomy" id="1872076"/>
    <lineage>
        <taxon>Bacteria</taxon>
        <taxon>Pseudomonadati</taxon>
        <taxon>Planctomycetota</taxon>
        <taxon>Candidatus Brocadiia</taxon>
        <taxon>Candidatus Brocadiales</taxon>
        <taxon>Candidatus Scalinduaceae</taxon>
        <taxon>Candidatus Scalindua</taxon>
    </lineage>
</organism>
<dbReference type="PANTHER" id="PTHR33877">
    <property type="entry name" value="SLL1193 PROTEIN"/>
    <property type="match status" value="1"/>
</dbReference>
<evidence type="ECO:0000313" key="3">
    <source>
        <dbReference type="Proteomes" id="UP000094056"/>
    </source>
</evidence>
<dbReference type="InterPro" id="IPR029471">
    <property type="entry name" value="HNH_5"/>
</dbReference>
<dbReference type="Gene3D" id="1.10.30.50">
    <property type="match status" value="1"/>
</dbReference>
<dbReference type="AlphaFoldDB" id="A0A1E3XAE9"/>
<feature type="domain" description="HNH nuclease" evidence="1">
    <location>
        <begin position="105"/>
        <end position="158"/>
    </location>
</feature>
<sequence length="211" mass="24387">MQRSSALESSVLVLNKFFTAIHIVNAKRAFALLFKENAEVVSIDDGQYNSYNFSSWVDVSLYKAKSGLPEEDGYEWIKTISFDIKVPKIIRLVVYDKLPKANVKFNRKNIFARDQNRCQYCGKRFPTSELSLDHIIPRTLGGKSTWTNIVCACTDCNKHKGGRKPKEARMKLIRKPVQPRHCPIIQLKLSSNKYHTWKQFLDNAYWSVPLE</sequence>
<proteinExistence type="predicted"/>
<accession>A0A1E3XAE9</accession>
<reference evidence="2 3" key="1">
    <citation type="submission" date="2016-07" db="EMBL/GenBank/DDBJ databases">
        <title>Draft genome of Scalindua rubra, obtained from a brine-seawater interface in the Red Sea, sheds light on salt adaptation in anammox bacteria.</title>
        <authorList>
            <person name="Speth D.R."/>
            <person name="Lagkouvardos I."/>
            <person name="Wang Y."/>
            <person name="Qian P.-Y."/>
            <person name="Dutilh B.E."/>
            <person name="Jetten M.S."/>
        </authorList>
    </citation>
    <scope>NUCLEOTIDE SEQUENCE [LARGE SCALE GENOMIC DNA]</scope>
    <source>
        <strain evidence="2">BSI-1</strain>
    </source>
</reference>
<dbReference type="PANTHER" id="PTHR33877:SF2">
    <property type="entry name" value="OS07G0170200 PROTEIN"/>
    <property type="match status" value="1"/>
</dbReference>
<evidence type="ECO:0000313" key="2">
    <source>
        <dbReference type="EMBL" id="ODS32569.1"/>
    </source>
</evidence>
<dbReference type="SMART" id="SM00507">
    <property type="entry name" value="HNHc"/>
    <property type="match status" value="1"/>
</dbReference>
<dbReference type="Proteomes" id="UP000094056">
    <property type="component" value="Unassembled WGS sequence"/>
</dbReference>
<comment type="caution">
    <text evidence="2">The sequence shown here is derived from an EMBL/GenBank/DDBJ whole genome shotgun (WGS) entry which is preliminary data.</text>
</comment>
<dbReference type="InterPro" id="IPR003615">
    <property type="entry name" value="HNH_nuc"/>
</dbReference>
<keyword evidence="2" id="KW-0255">Endonuclease</keyword>